<dbReference type="HAMAP" id="MF_01364_B">
    <property type="entry name" value="Ribosomal_uS14_2_B"/>
    <property type="match status" value="1"/>
</dbReference>
<feature type="binding site" evidence="10">
    <location>
        <position position="24"/>
    </location>
    <ligand>
        <name>Zn(2+)</name>
        <dbReference type="ChEBI" id="CHEBI:29105"/>
    </ligand>
</feature>
<dbReference type="PANTHER" id="PTHR19836">
    <property type="entry name" value="30S RIBOSOMAL PROTEIN S14"/>
    <property type="match status" value="1"/>
</dbReference>
<protein>
    <recommendedName>
        <fullName evidence="7 10">Small ribosomal subunit protein uS14</fullName>
    </recommendedName>
</protein>
<accession>A0AAE3ITA3</accession>
<name>A0AAE3ITA3_9BACI</name>
<evidence type="ECO:0000256" key="7">
    <source>
        <dbReference type="ARBA" id="ARBA00035167"/>
    </source>
</evidence>
<comment type="function">
    <text evidence="10">Binds 16S rRNA, required for the assembly of 30S particles and may also be responsible for determining the conformation of the 16S rRNA at the A site.</text>
</comment>
<evidence type="ECO:0000256" key="2">
    <source>
        <dbReference type="ARBA" id="ARBA00022730"/>
    </source>
</evidence>
<dbReference type="GO" id="GO:0015935">
    <property type="term" value="C:small ribosomal subunit"/>
    <property type="evidence" value="ECO:0007669"/>
    <property type="project" value="TreeGrafter"/>
</dbReference>
<evidence type="ECO:0000256" key="4">
    <source>
        <dbReference type="ARBA" id="ARBA00022884"/>
    </source>
</evidence>
<dbReference type="GO" id="GO:0008270">
    <property type="term" value="F:zinc ion binding"/>
    <property type="evidence" value="ECO:0007669"/>
    <property type="project" value="UniProtKB-UniRule"/>
</dbReference>
<proteinExistence type="inferred from homology"/>
<dbReference type="InterPro" id="IPR023053">
    <property type="entry name" value="Ribosomal_uS14_bact"/>
</dbReference>
<dbReference type="NCBIfam" id="NF005974">
    <property type="entry name" value="PRK08061.1"/>
    <property type="match status" value="1"/>
</dbReference>
<dbReference type="Proteomes" id="UP001209318">
    <property type="component" value="Unassembled WGS sequence"/>
</dbReference>
<evidence type="ECO:0000313" key="12">
    <source>
        <dbReference type="Proteomes" id="UP001209318"/>
    </source>
</evidence>
<dbReference type="GO" id="GO:0019843">
    <property type="term" value="F:rRNA binding"/>
    <property type="evidence" value="ECO:0007669"/>
    <property type="project" value="UniProtKB-UniRule"/>
</dbReference>
<comment type="cofactor">
    <cofactor evidence="10">
        <name>Zn(2+)</name>
        <dbReference type="ChEBI" id="CHEBI:29105"/>
    </cofactor>
    <text evidence="10">Binds 1 zinc ion per subunit.</text>
</comment>
<dbReference type="GO" id="GO:0003735">
    <property type="term" value="F:structural constituent of ribosome"/>
    <property type="evidence" value="ECO:0007669"/>
    <property type="project" value="InterPro"/>
</dbReference>
<comment type="similarity">
    <text evidence="9 10">Belongs to the universal ribosomal protein uS14 family. Zinc-binding uS14 subfamily.</text>
</comment>
<keyword evidence="6 10" id="KW-0687">Ribonucleoprotein</keyword>
<evidence type="ECO:0000256" key="6">
    <source>
        <dbReference type="ARBA" id="ARBA00023274"/>
    </source>
</evidence>
<keyword evidence="3 10" id="KW-0862">Zinc</keyword>
<dbReference type="PANTHER" id="PTHR19836:SF26">
    <property type="entry name" value="SMALL RIBOSOMAL SUBUNIT PROTEIN US14B"/>
    <property type="match status" value="1"/>
</dbReference>
<dbReference type="RefSeq" id="WP_263071476.1">
    <property type="nucleotide sequence ID" value="NZ_JAOUSF010000001.1"/>
</dbReference>
<evidence type="ECO:0000313" key="11">
    <source>
        <dbReference type="EMBL" id="MCU9612344.1"/>
    </source>
</evidence>
<dbReference type="FunFam" id="4.10.830.10:FF:000001">
    <property type="entry name" value="30S ribosomal protein S14 type Z"/>
    <property type="match status" value="1"/>
</dbReference>
<keyword evidence="5 10" id="KW-0689">Ribosomal protein</keyword>
<reference evidence="11" key="1">
    <citation type="submission" date="2022-10" db="EMBL/GenBank/DDBJ databases">
        <title>Description of Fervidibacillus gen. nov. in the family Fervidibacillaceae fam. nov. with two species, Fervidibacillus albus sp. nov., and Fervidibacillus halotolerans sp. nov., isolated from tidal flat sediments.</title>
        <authorList>
            <person name="Kwon K.K."/>
            <person name="Yang S.-H."/>
        </authorList>
    </citation>
    <scope>NUCLEOTIDE SEQUENCE</scope>
    <source>
        <strain evidence="11">JCM 19140</strain>
    </source>
</reference>
<dbReference type="Gene3D" id="4.10.830.10">
    <property type="entry name" value="30s Ribosomal Protein S14, Chain N"/>
    <property type="match status" value="1"/>
</dbReference>
<evidence type="ECO:0000256" key="10">
    <source>
        <dbReference type="HAMAP-Rule" id="MF_01364"/>
    </source>
</evidence>
<organism evidence="11 12">
    <name type="scientific">Perspicuibacillus lycopersici</name>
    <dbReference type="NCBI Taxonomy" id="1325689"/>
    <lineage>
        <taxon>Bacteria</taxon>
        <taxon>Bacillati</taxon>
        <taxon>Bacillota</taxon>
        <taxon>Bacilli</taxon>
        <taxon>Bacillales</taxon>
        <taxon>Bacillaceae</taxon>
        <taxon>Perspicuibacillus</taxon>
    </lineage>
</organism>
<dbReference type="SUPFAM" id="SSF57716">
    <property type="entry name" value="Glucocorticoid receptor-like (DNA-binding domain)"/>
    <property type="match status" value="1"/>
</dbReference>
<feature type="binding site" evidence="10">
    <location>
        <position position="27"/>
    </location>
    <ligand>
        <name>Zn(2+)</name>
        <dbReference type="ChEBI" id="CHEBI:29105"/>
    </ligand>
</feature>
<feature type="binding site" evidence="10">
    <location>
        <position position="40"/>
    </location>
    <ligand>
        <name>Zn(2+)</name>
        <dbReference type="ChEBI" id="CHEBI:29105"/>
    </ligand>
</feature>
<dbReference type="PROSITE" id="PS00527">
    <property type="entry name" value="RIBOSOMAL_S14"/>
    <property type="match status" value="1"/>
</dbReference>
<evidence type="ECO:0000256" key="3">
    <source>
        <dbReference type="ARBA" id="ARBA00022833"/>
    </source>
</evidence>
<evidence type="ECO:0000256" key="9">
    <source>
        <dbReference type="ARBA" id="ARBA00060857"/>
    </source>
</evidence>
<keyword evidence="2 10" id="KW-0699">rRNA-binding</keyword>
<evidence type="ECO:0000256" key="8">
    <source>
        <dbReference type="ARBA" id="ARBA00047110"/>
    </source>
</evidence>
<comment type="subunit">
    <text evidence="8 10">Part of the 30S ribosomal subunit. Contacts proteins S3 and S10.</text>
</comment>
<evidence type="ECO:0000256" key="5">
    <source>
        <dbReference type="ARBA" id="ARBA00022980"/>
    </source>
</evidence>
<dbReference type="InterPro" id="IPR043140">
    <property type="entry name" value="Ribosomal_uS14_sf"/>
</dbReference>
<dbReference type="GO" id="GO:0006412">
    <property type="term" value="P:translation"/>
    <property type="evidence" value="ECO:0007669"/>
    <property type="project" value="UniProtKB-UniRule"/>
</dbReference>
<keyword evidence="12" id="KW-1185">Reference proteome</keyword>
<gene>
    <name evidence="10" type="primary">rpsZ</name>
    <name evidence="10" type="synonym">rpsN</name>
    <name evidence="11" type="ORF">OEV98_02055</name>
</gene>
<dbReference type="Pfam" id="PF00253">
    <property type="entry name" value="Ribosomal_S14"/>
    <property type="match status" value="1"/>
</dbReference>
<sequence length="61" mass="7307">MAKKSLIVKQQMPQKYKVREYSRCMHCGRPHSVFKKFQLCRICLREYAYKGQIPGLKKASW</sequence>
<keyword evidence="4 10" id="KW-0694">RNA-binding</keyword>
<comment type="caution">
    <text evidence="11">The sequence shown here is derived from an EMBL/GenBank/DDBJ whole genome shotgun (WGS) entry which is preliminary data.</text>
</comment>
<dbReference type="EMBL" id="JAOUSF010000001">
    <property type="protein sequence ID" value="MCU9612344.1"/>
    <property type="molecule type" value="Genomic_DNA"/>
</dbReference>
<feature type="binding site" evidence="10">
    <location>
        <position position="43"/>
    </location>
    <ligand>
        <name>Zn(2+)</name>
        <dbReference type="ChEBI" id="CHEBI:29105"/>
    </ligand>
</feature>
<evidence type="ECO:0000256" key="1">
    <source>
        <dbReference type="ARBA" id="ARBA00022723"/>
    </source>
</evidence>
<keyword evidence="1 10" id="KW-0479">Metal-binding</keyword>
<dbReference type="InterPro" id="IPR001209">
    <property type="entry name" value="Ribosomal_uS14"/>
</dbReference>
<dbReference type="AlphaFoldDB" id="A0AAE3ITA3"/>
<dbReference type="InterPro" id="IPR018271">
    <property type="entry name" value="Ribosomal_uS14_CS"/>
</dbReference>